<proteinExistence type="predicted"/>
<accession>A0A165EZM9</accession>
<feature type="compositionally biased region" description="Low complexity" evidence="1">
    <location>
        <begin position="112"/>
        <end position="143"/>
    </location>
</feature>
<name>A0A165EZM9_EXIGL</name>
<feature type="chain" id="PRO_5007857473" description="Extracellular membrane protein CFEM domain-containing protein" evidence="2">
    <location>
        <begin position="20"/>
        <end position="242"/>
    </location>
</feature>
<feature type="signal peptide" evidence="2">
    <location>
        <begin position="1"/>
        <end position="19"/>
    </location>
</feature>
<gene>
    <name evidence="3" type="ORF">EXIGLDRAFT_839494</name>
</gene>
<sequence length="242" mass="23658">MMILKIWNVLLLAAVSVSALSILKPRQSIDNPACASNCTAILISIESCTTPGCLCNNSTAAQVLDCVDCAVQKEATPQDIQDDTAALNAYSTRCAAAGMPLIPLTIAVPGSTTASNPGTASTTASPSSPQSSETTIASSTSTSSGGGVSSSGSATTSTFTSSSSSASSSESTSSPAPTTSPSGSGSQTPTPTGTPAPSNTPSSITSETPAPTSGTGGTQHMGVPSIALYITALALGALVVCM</sequence>
<protein>
    <recommendedName>
        <fullName evidence="5">Extracellular membrane protein CFEM domain-containing protein</fullName>
    </recommendedName>
</protein>
<evidence type="ECO:0008006" key="5">
    <source>
        <dbReference type="Google" id="ProtNLM"/>
    </source>
</evidence>
<evidence type="ECO:0000313" key="3">
    <source>
        <dbReference type="EMBL" id="KZV88064.1"/>
    </source>
</evidence>
<feature type="compositionally biased region" description="Low complexity" evidence="1">
    <location>
        <begin position="150"/>
        <end position="203"/>
    </location>
</feature>
<keyword evidence="2" id="KW-0732">Signal</keyword>
<evidence type="ECO:0000256" key="1">
    <source>
        <dbReference type="SAM" id="MobiDB-lite"/>
    </source>
</evidence>
<dbReference type="EMBL" id="KV426108">
    <property type="protein sequence ID" value="KZV88064.1"/>
    <property type="molecule type" value="Genomic_DNA"/>
</dbReference>
<evidence type="ECO:0000256" key="2">
    <source>
        <dbReference type="SAM" id="SignalP"/>
    </source>
</evidence>
<keyword evidence="4" id="KW-1185">Reference proteome</keyword>
<organism evidence="3 4">
    <name type="scientific">Exidia glandulosa HHB12029</name>
    <dbReference type="NCBI Taxonomy" id="1314781"/>
    <lineage>
        <taxon>Eukaryota</taxon>
        <taxon>Fungi</taxon>
        <taxon>Dikarya</taxon>
        <taxon>Basidiomycota</taxon>
        <taxon>Agaricomycotina</taxon>
        <taxon>Agaricomycetes</taxon>
        <taxon>Auriculariales</taxon>
        <taxon>Exidiaceae</taxon>
        <taxon>Exidia</taxon>
    </lineage>
</organism>
<dbReference type="Proteomes" id="UP000077266">
    <property type="component" value="Unassembled WGS sequence"/>
</dbReference>
<dbReference type="AlphaFoldDB" id="A0A165EZM9"/>
<feature type="compositionally biased region" description="Polar residues" evidence="1">
    <location>
        <begin position="204"/>
        <end position="213"/>
    </location>
</feature>
<reference evidence="3 4" key="1">
    <citation type="journal article" date="2016" name="Mol. Biol. Evol.">
        <title>Comparative Genomics of Early-Diverging Mushroom-Forming Fungi Provides Insights into the Origins of Lignocellulose Decay Capabilities.</title>
        <authorList>
            <person name="Nagy L.G."/>
            <person name="Riley R."/>
            <person name="Tritt A."/>
            <person name="Adam C."/>
            <person name="Daum C."/>
            <person name="Floudas D."/>
            <person name="Sun H."/>
            <person name="Yadav J.S."/>
            <person name="Pangilinan J."/>
            <person name="Larsson K.H."/>
            <person name="Matsuura K."/>
            <person name="Barry K."/>
            <person name="Labutti K."/>
            <person name="Kuo R."/>
            <person name="Ohm R.A."/>
            <person name="Bhattacharya S.S."/>
            <person name="Shirouzu T."/>
            <person name="Yoshinaga Y."/>
            <person name="Martin F.M."/>
            <person name="Grigoriev I.V."/>
            <person name="Hibbett D.S."/>
        </authorList>
    </citation>
    <scope>NUCLEOTIDE SEQUENCE [LARGE SCALE GENOMIC DNA]</scope>
    <source>
        <strain evidence="3 4">HHB12029</strain>
    </source>
</reference>
<feature type="region of interest" description="Disordered" evidence="1">
    <location>
        <begin position="112"/>
        <end position="218"/>
    </location>
</feature>
<dbReference type="InParanoid" id="A0A165EZM9"/>
<evidence type="ECO:0000313" key="4">
    <source>
        <dbReference type="Proteomes" id="UP000077266"/>
    </source>
</evidence>